<dbReference type="EMBL" id="CP136051">
    <property type="protein sequence ID" value="WOK04558.1"/>
    <property type="molecule type" value="Genomic_DNA"/>
</dbReference>
<dbReference type="Pfam" id="PF17931">
    <property type="entry name" value="TetR_C_23"/>
    <property type="match status" value="1"/>
</dbReference>
<dbReference type="InterPro" id="IPR036271">
    <property type="entry name" value="Tet_transcr_reg_TetR-rel_C_sf"/>
</dbReference>
<organism evidence="2 3">
    <name type="scientific">Imperialibacter roseus</name>
    <dbReference type="NCBI Taxonomy" id="1324217"/>
    <lineage>
        <taxon>Bacteria</taxon>
        <taxon>Pseudomonadati</taxon>
        <taxon>Bacteroidota</taxon>
        <taxon>Cytophagia</taxon>
        <taxon>Cytophagales</taxon>
        <taxon>Flammeovirgaceae</taxon>
        <taxon>Imperialibacter</taxon>
    </lineage>
</organism>
<evidence type="ECO:0000313" key="3">
    <source>
        <dbReference type="Proteomes" id="UP001302349"/>
    </source>
</evidence>
<name>A0ABZ0IHR3_9BACT</name>
<keyword evidence="3" id="KW-1185">Reference proteome</keyword>
<accession>A0ABZ0IHR3</accession>
<dbReference type="Proteomes" id="UP001302349">
    <property type="component" value="Chromosome"/>
</dbReference>
<gene>
    <name evidence="2" type="ORF">RT717_15865</name>
</gene>
<protein>
    <submittedName>
        <fullName evidence="2">TetR family transcriptional regulator C-terminal domain-containing protein</fullName>
    </submittedName>
</protein>
<evidence type="ECO:0000313" key="2">
    <source>
        <dbReference type="EMBL" id="WOK04558.1"/>
    </source>
</evidence>
<dbReference type="RefSeq" id="WP_317487363.1">
    <property type="nucleotide sequence ID" value="NZ_CP136051.1"/>
</dbReference>
<reference evidence="2 3" key="1">
    <citation type="journal article" date="2023" name="Microbiol. Resour. Announc.">
        <title>Complete Genome Sequence of Imperialibacter roseus strain P4T.</title>
        <authorList>
            <person name="Tizabi D.R."/>
            <person name="Bachvaroff T."/>
            <person name="Hill R.T."/>
        </authorList>
    </citation>
    <scope>NUCLEOTIDE SEQUENCE [LARGE SCALE GENOMIC DNA]</scope>
    <source>
        <strain evidence="2 3">P4T</strain>
    </source>
</reference>
<dbReference type="InterPro" id="IPR041673">
    <property type="entry name" value="TetR_C_23"/>
</dbReference>
<evidence type="ECO:0000259" key="1">
    <source>
        <dbReference type="Pfam" id="PF17931"/>
    </source>
</evidence>
<feature type="domain" description="Tetracyclin repressor-like C-terminal" evidence="1">
    <location>
        <begin position="94"/>
        <end position="220"/>
    </location>
</feature>
<dbReference type="SUPFAM" id="SSF48498">
    <property type="entry name" value="Tetracyclin repressor-like, C-terminal domain"/>
    <property type="match status" value="1"/>
</dbReference>
<sequence>MEKEAKAPKAKAGARKPQSADIRAKYKEHVLENGAVPSSFFLFAKSLKLKEEDLYEFYNSFESIEKGIWHDFVSATIQAIESEKVYEEYSVREKLLAFYYTLIEELKRNRSYILWQMQAVKHPTTTPYFLKAFKSEFLSWANNLVIEGKDTDEIANRPFISDRYGEAMWVQTLFILNFWHKDESKGFEKTDAAIEKAVNLAFDLMGRGAVDSLLDLAKFIYQSKKEA</sequence>
<proteinExistence type="predicted"/>